<dbReference type="VEuPathDB" id="FungiDB:DIURU_002527"/>
<dbReference type="AlphaFoldDB" id="A0A642URM9"/>
<sequence length="334" mass="36633">MFRQATRGAALRQSVRLAPRARAPMVRYNSSKSGDNFSDGPNGKLGILVALGLIGGVGYWALSGPKTHTRDIPIKDAAGNTVGEVEESWSEVNYDQLSNQVFDSLAGVLGKDNAQQLKKQVDQAIKDGKKIAKEQWNDTKEFFAQSDSTDTFNEIFDQINGVLDPKQAKDLREKVESSWNQAKQAGKQALEQGKQAANDTAKKARDAFDSTAGNQKDAYNEIWDQIQGVMGKGEAEDLRAKLDSAAKSVKDTAQSTVNKASKAVKKATNTDDDTYNEIFAQLEGFLGKEQAADLRKKFAATAKDVNKKIEQFQNSDQAKELSKDFRVAEVISEE</sequence>
<keyword evidence="2" id="KW-0472">Membrane</keyword>
<evidence type="ECO:0000256" key="2">
    <source>
        <dbReference type="SAM" id="Phobius"/>
    </source>
</evidence>
<keyword evidence="2" id="KW-1133">Transmembrane helix</keyword>
<dbReference type="GeneID" id="54781178"/>
<gene>
    <name evidence="3" type="ORF">DIURU_002527</name>
</gene>
<evidence type="ECO:0000256" key="1">
    <source>
        <dbReference type="SAM" id="MobiDB-lite"/>
    </source>
</evidence>
<organism evidence="3 4">
    <name type="scientific">Diutina rugosa</name>
    <name type="common">Yeast</name>
    <name type="synonym">Candida rugosa</name>
    <dbReference type="NCBI Taxonomy" id="5481"/>
    <lineage>
        <taxon>Eukaryota</taxon>
        <taxon>Fungi</taxon>
        <taxon>Dikarya</taxon>
        <taxon>Ascomycota</taxon>
        <taxon>Saccharomycotina</taxon>
        <taxon>Pichiomycetes</taxon>
        <taxon>Debaryomycetaceae</taxon>
        <taxon>Diutina</taxon>
    </lineage>
</organism>
<evidence type="ECO:0000313" key="3">
    <source>
        <dbReference type="EMBL" id="KAA8903240.1"/>
    </source>
</evidence>
<evidence type="ECO:0000313" key="4">
    <source>
        <dbReference type="Proteomes" id="UP000449547"/>
    </source>
</evidence>
<dbReference type="RefSeq" id="XP_034012693.1">
    <property type="nucleotide sequence ID" value="XM_034155188.1"/>
</dbReference>
<dbReference type="Gene3D" id="1.20.120.20">
    <property type="entry name" value="Apolipoprotein"/>
    <property type="match status" value="1"/>
</dbReference>
<keyword evidence="4" id="KW-1185">Reference proteome</keyword>
<accession>A0A642URM9</accession>
<protein>
    <submittedName>
        <fullName evidence="3">Uncharacterized protein</fullName>
    </submittedName>
</protein>
<dbReference type="EMBL" id="SWFT01000070">
    <property type="protein sequence ID" value="KAA8903240.1"/>
    <property type="molecule type" value="Genomic_DNA"/>
</dbReference>
<comment type="caution">
    <text evidence="3">The sequence shown here is derived from an EMBL/GenBank/DDBJ whole genome shotgun (WGS) entry which is preliminary data.</text>
</comment>
<name>A0A642URM9_DIURU</name>
<feature type="region of interest" description="Disordered" evidence="1">
    <location>
        <begin position="185"/>
        <end position="212"/>
    </location>
</feature>
<keyword evidence="2" id="KW-0812">Transmembrane</keyword>
<feature type="transmembrane region" description="Helical" evidence="2">
    <location>
        <begin position="45"/>
        <end position="62"/>
    </location>
</feature>
<reference evidence="3 4" key="1">
    <citation type="submission" date="2019-07" db="EMBL/GenBank/DDBJ databases">
        <title>Genome assembly of two rare yeast pathogens: Diutina rugosa and Trichomonascus ciferrii.</title>
        <authorList>
            <person name="Mixao V."/>
            <person name="Saus E."/>
            <person name="Hansen A."/>
            <person name="Lass-Flor C."/>
            <person name="Gabaldon T."/>
        </authorList>
    </citation>
    <scope>NUCLEOTIDE SEQUENCE [LARGE SCALE GENOMIC DNA]</scope>
    <source>
        <strain evidence="3 4">CBS 613</strain>
    </source>
</reference>
<proteinExistence type="predicted"/>
<dbReference type="Proteomes" id="UP000449547">
    <property type="component" value="Unassembled WGS sequence"/>
</dbReference>